<keyword evidence="3" id="KW-0378">Hydrolase</keyword>
<accession>A0A1H6UAC8</accession>
<dbReference type="AlphaFoldDB" id="A0A1H6UAC8"/>
<evidence type="ECO:0000256" key="4">
    <source>
        <dbReference type="ARBA" id="ARBA00022833"/>
    </source>
</evidence>
<sequence>MGFVEWGELIPGAASDQLLEPPLEALVRACTEHPDVEMVELRRVPGDPPGLAIVVDAGDGTVAPGNTVGILRRERLALVYRPAAAMPFEVRALRRDFPETLHQHSVAADEPRSLCLYDQPWSALERSWTAGKFLTRMLQWLERTADGSLHADDQALEQLFYDAGVHLVLPAVFRSVTALPDPCLRLRLAHQGPPHTTLIGSFGSDHGPSSPGLAFVPLLCEVPGVAHPPIQSPPRSLGELQARLEQADSSLFPALADAIRQAAKDGLTPAREYANAHVLLLVRVPRLRAGDVERVDVVGFLLQGDIAGLGLRLGVLHQVQPGGAAFAFATMHSELQEPATRDEAWRSLALDPIHIRYRVDTCTARLLSGLASLDEGPRGVLAGLGALGSALADLWAREGWGRWHLVDPDIVEPHNVVRHLARDPHIGLPKVAVVKALTQDILGEPCDTEAIQASANAQDNAALQRVLAGADLLVDATTTLDVPRDWSATDLPRTASVFLTPSGRGSALLLEDRFRATRMAALEAQYYRAVLREPWGAEHLQLQGAVRVGAGCRDRSFVISAAQIVLHAALLDQAIQRSVANDAATIHVWTADPNTGAVAFHQAPVFEGRQQVLGGWTIYWDVGLESDLASMRKGALPHETGGILLGVVDHKLHTIHLVEACPAPSDSQATRHDFIRGTQGVVQTRQACLNRTQGQVDYVGEWHSHPPGVGATPSTTDAELLGQLACALAADGVPSVMVIAGAHGEVSVALGQVL</sequence>
<evidence type="ECO:0000256" key="3">
    <source>
        <dbReference type="ARBA" id="ARBA00022801"/>
    </source>
</evidence>
<dbReference type="Pfam" id="PF14457">
    <property type="entry name" value="Prok-E2_A"/>
    <property type="match status" value="1"/>
</dbReference>
<dbReference type="InterPro" id="IPR035985">
    <property type="entry name" value="Ubiquitin-activating_enz"/>
</dbReference>
<evidence type="ECO:0000313" key="9">
    <source>
        <dbReference type="Proteomes" id="UP000199420"/>
    </source>
</evidence>
<keyword evidence="9" id="KW-1185">Reference proteome</keyword>
<dbReference type="InterPro" id="IPR032865">
    <property type="entry name" value="Prok-E2_A"/>
</dbReference>
<dbReference type="GO" id="GO:0008237">
    <property type="term" value="F:metallopeptidase activity"/>
    <property type="evidence" value="ECO:0007669"/>
    <property type="project" value="UniProtKB-KW"/>
</dbReference>
<proteinExistence type="predicted"/>
<dbReference type="Proteomes" id="UP000199420">
    <property type="component" value="Unassembled WGS sequence"/>
</dbReference>
<dbReference type="Pfam" id="PF00899">
    <property type="entry name" value="ThiF"/>
    <property type="match status" value="1"/>
</dbReference>
<evidence type="ECO:0000256" key="5">
    <source>
        <dbReference type="ARBA" id="ARBA00023049"/>
    </source>
</evidence>
<gene>
    <name evidence="8" type="ORF">SAMN04487997_1953</name>
</gene>
<dbReference type="STRING" id="529704.SAMN02927913_1773"/>
<evidence type="ECO:0000256" key="2">
    <source>
        <dbReference type="ARBA" id="ARBA00022723"/>
    </source>
</evidence>
<dbReference type="SUPFAM" id="SSF69572">
    <property type="entry name" value="Activating enzymes of the ubiquitin-like proteins"/>
    <property type="match status" value="1"/>
</dbReference>
<keyword evidence="5" id="KW-0482">Metalloprotease</keyword>
<dbReference type="Pfam" id="PF14464">
    <property type="entry name" value="Prok-JAB"/>
    <property type="match status" value="1"/>
</dbReference>
<feature type="domain" description="JAB" evidence="7">
    <location>
        <begin position="626"/>
        <end position="741"/>
    </location>
</feature>
<protein>
    <submittedName>
        <fullName evidence="8">JAB domain-containing protein</fullName>
    </submittedName>
</protein>
<evidence type="ECO:0000313" key="8">
    <source>
        <dbReference type="EMBL" id="SEI89319.1"/>
    </source>
</evidence>
<name>A0A1H6UAC8_9GAMM</name>
<organism evidence="8 9">
    <name type="scientific">Frateuria terrea</name>
    <dbReference type="NCBI Taxonomy" id="529704"/>
    <lineage>
        <taxon>Bacteria</taxon>
        <taxon>Pseudomonadati</taxon>
        <taxon>Pseudomonadota</taxon>
        <taxon>Gammaproteobacteria</taxon>
        <taxon>Lysobacterales</taxon>
        <taxon>Rhodanobacteraceae</taxon>
        <taxon>Frateuria</taxon>
    </lineage>
</organism>
<dbReference type="Gene3D" id="3.40.50.720">
    <property type="entry name" value="NAD(P)-binding Rossmann-like Domain"/>
    <property type="match status" value="1"/>
</dbReference>
<dbReference type="GO" id="GO:0008641">
    <property type="term" value="F:ubiquitin-like modifier activating enzyme activity"/>
    <property type="evidence" value="ECO:0007669"/>
    <property type="project" value="InterPro"/>
</dbReference>
<dbReference type="RefSeq" id="WP_091336026.1">
    <property type="nucleotide sequence ID" value="NZ_FNYC01000003.1"/>
</dbReference>
<keyword evidence="1" id="KW-0645">Protease</keyword>
<dbReference type="GO" id="GO:0046872">
    <property type="term" value="F:metal ion binding"/>
    <property type="evidence" value="ECO:0007669"/>
    <property type="project" value="UniProtKB-KW"/>
</dbReference>
<dbReference type="CDD" id="cd01483">
    <property type="entry name" value="E1_enzyme_family"/>
    <property type="match status" value="1"/>
</dbReference>
<dbReference type="InterPro" id="IPR000594">
    <property type="entry name" value="ThiF_NAD_FAD-bd"/>
</dbReference>
<keyword evidence="4" id="KW-0862">Zinc</keyword>
<evidence type="ECO:0000256" key="1">
    <source>
        <dbReference type="ARBA" id="ARBA00022670"/>
    </source>
</evidence>
<dbReference type="EMBL" id="FNYC01000003">
    <property type="protein sequence ID" value="SEI89319.1"/>
    <property type="molecule type" value="Genomic_DNA"/>
</dbReference>
<evidence type="ECO:0000259" key="6">
    <source>
        <dbReference type="Pfam" id="PF00899"/>
    </source>
</evidence>
<dbReference type="SUPFAM" id="SSF102712">
    <property type="entry name" value="JAB1/MPN domain"/>
    <property type="match status" value="1"/>
</dbReference>
<reference evidence="8 9" key="1">
    <citation type="submission" date="2016-10" db="EMBL/GenBank/DDBJ databases">
        <authorList>
            <person name="de Groot N.N."/>
        </authorList>
    </citation>
    <scope>NUCLEOTIDE SEQUENCE [LARGE SCALE GENOMIC DNA]</scope>
    <source>
        <strain evidence="8 9">DSM 26515</strain>
    </source>
</reference>
<keyword evidence="2" id="KW-0479">Metal-binding</keyword>
<evidence type="ECO:0000259" key="7">
    <source>
        <dbReference type="Pfam" id="PF14464"/>
    </source>
</evidence>
<dbReference type="GO" id="GO:0006508">
    <property type="term" value="P:proteolysis"/>
    <property type="evidence" value="ECO:0007669"/>
    <property type="project" value="UniProtKB-KW"/>
</dbReference>
<dbReference type="Gene3D" id="3.40.140.10">
    <property type="entry name" value="Cytidine Deaminase, domain 2"/>
    <property type="match status" value="1"/>
</dbReference>
<feature type="domain" description="THIF-type NAD/FAD binding fold" evidence="6">
    <location>
        <begin position="379"/>
        <end position="479"/>
    </location>
</feature>
<dbReference type="OrthoDB" id="5470925at2"/>
<dbReference type="InterPro" id="IPR028090">
    <property type="entry name" value="JAB_dom_prok"/>
</dbReference>